<proteinExistence type="predicted"/>
<gene>
    <name evidence="1" type="ORF">SAMN05216262_10793</name>
</gene>
<evidence type="ECO:0000313" key="2">
    <source>
        <dbReference type="Proteomes" id="UP000199297"/>
    </source>
</evidence>
<keyword evidence="2" id="KW-1185">Reference proteome</keyword>
<name>A0A1H7NBT3_9GAMM</name>
<dbReference type="AlphaFoldDB" id="A0A1H7NBT3"/>
<reference evidence="2" key="1">
    <citation type="submission" date="2016-10" db="EMBL/GenBank/DDBJ databases">
        <authorList>
            <person name="Varghese N."/>
            <person name="Submissions S."/>
        </authorList>
    </citation>
    <scope>NUCLEOTIDE SEQUENCE [LARGE SCALE GENOMIC DNA]</scope>
    <source>
        <strain evidence="2">CGMCC 1.9127</strain>
    </source>
</reference>
<organism evidence="1 2">
    <name type="scientific">Colwellia chukchiensis</name>
    <dbReference type="NCBI Taxonomy" id="641665"/>
    <lineage>
        <taxon>Bacteria</taxon>
        <taxon>Pseudomonadati</taxon>
        <taxon>Pseudomonadota</taxon>
        <taxon>Gammaproteobacteria</taxon>
        <taxon>Alteromonadales</taxon>
        <taxon>Colwelliaceae</taxon>
        <taxon>Colwellia</taxon>
    </lineage>
</organism>
<protein>
    <submittedName>
        <fullName evidence="1">Uncharacterized protein</fullName>
    </submittedName>
</protein>
<evidence type="ECO:0000313" key="1">
    <source>
        <dbReference type="EMBL" id="SEL20950.1"/>
    </source>
</evidence>
<sequence length="106" mass="11616">MAATAMSYHMMVMQGSSAESSSNSTMTMMDHSHHGMMMDSSGDSPENTEDCCLQICNCFTGGCSTVAALIEHSYQSPIHSTYKIHTYLQQLTSHQVSSLYRPPILS</sequence>
<dbReference type="Proteomes" id="UP000199297">
    <property type="component" value="Unassembled WGS sequence"/>
</dbReference>
<dbReference type="EMBL" id="FOBI01000007">
    <property type="protein sequence ID" value="SEL20950.1"/>
    <property type="molecule type" value="Genomic_DNA"/>
</dbReference>
<accession>A0A1H7NBT3</accession>